<dbReference type="SUPFAM" id="SSF110849">
    <property type="entry name" value="ParB/Sulfiredoxin"/>
    <property type="match status" value="1"/>
</dbReference>
<name>A0A2T6AZN8_9RHOB</name>
<evidence type="ECO:0000313" key="3">
    <source>
        <dbReference type="Proteomes" id="UP000244069"/>
    </source>
</evidence>
<feature type="domain" description="ParB-like N-terminal" evidence="1">
    <location>
        <begin position="6"/>
        <end position="99"/>
    </location>
</feature>
<reference evidence="2 3" key="1">
    <citation type="submission" date="2018-04" db="EMBL/GenBank/DDBJ databases">
        <title>Genomic Encyclopedia of Archaeal and Bacterial Type Strains, Phase II (KMG-II): from individual species to whole genera.</title>
        <authorList>
            <person name="Goeker M."/>
        </authorList>
    </citation>
    <scope>NUCLEOTIDE SEQUENCE [LARGE SCALE GENOMIC DNA]</scope>
    <source>
        <strain evidence="2 3">DSM 29329</strain>
    </source>
</reference>
<dbReference type="GO" id="GO:0007059">
    <property type="term" value="P:chromosome segregation"/>
    <property type="evidence" value="ECO:0007669"/>
    <property type="project" value="TreeGrafter"/>
</dbReference>
<dbReference type="AlphaFoldDB" id="A0A2T6AZN8"/>
<organism evidence="2 3">
    <name type="scientific">Allosediminivita pacifica</name>
    <dbReference type="NCBI Taxonomy" id="1267769"/>
    <lineage>
        <taxon>Bacteria</taxon>
        <taxon>Pseudomonadati</taxon>
        <taxon>Pseudomonadota</taxon>
        <taxon>Alphaproteobacteria</taxon>
        <taxon>Rhodobacterales</taxon>
        <taxon>Paracoccaceae</taxon>
        <taxon>Allosediminivita</taxon>
    </lineage>
</organism>
<evidence type="ECO:0000259" key="1">
    <source>
        <dbReference type="SMART" id="SM00470"/>
    </source>
</evidence>
<dbReference type="Proteomes" id="UP000244069">
    <property type="component" value="Unassembled WGS sequence"/>
</dbReference>
<dbReference type="InterPro" id="IPR003115">
    <property type="entry name" value="ParB_N"/>
</dbReference>
<dbReference type="EMBL" id="QBKN01000007">
    <property type="protein sequence ID" value="PTX49288.1"/>
    <property type="molecule type" value="Genomic_DNA"/>
</dbReference>
<protein>
    <submittedName>
        <fullName evidence="2">ParB family chromosome partitioning protein</fullName>
    </submittedName>
</protein>
<dbReference type="InterPro" id="IPR050336">
    <property type="entry name" value="Chromosome_partition/occlusion"/>
</dbReference>
<accession>A0A2T6AZN8</accession>
<dbReference type="RefSeq" id="WP_107975545.1">
    <property type="nucleotide sequence ID" value="NZ_BMEZ01000007.1"/>
</dbReference>
<dbReference type="Gene3D" id="3.90.1530.30">
    <property type="match status" value="1"/>
</dbReference>
<dbReference type="PANTHER" id="PTHR33375">
    <property type="entry name" value="CHROMOSOME-PARTITIONING PROTEIN PARB-RELATED"/>
    <property type="match status" value="1"/>
</dbReference>
<dbReference type="Pfam" id="PF02195">
    <property type="entry name" value="ParB_N"/>
    <property type="match status" value="1"/>
</dbReference>
<keyword evidence="3" id="KW-1185">Reference proteome</keyword>
<comment type="caution">
    <text evidence="2">The sequence shown here is derived from an EMBL/GenBank/DDBJ whole genome shotgun (WGS) entry which is preliminary data.</text>
</comment>
<dbReference type="PANTHER" id="PTHR33375:SF1">
    <property type="entry name" value="CHROMOSOME-PARTITIONING PROTEIN PARB-RELATED"/>
    <property type="match status" value="1"/>
</dbReference>
<dbReference type="InterPro" id="IPR036086">
    <property type="entry name" value="ParB/Sulfiredoxin_sf"/>
</dbReference>
<dbReference type="SMART" id="SM00470">
    <property type="entry name" value="ParB"/>
    <property type="match status" value="1"/>
</dbReference>
<evidence type="ECO:0000313" key="2">
    <source>
        <dbReference type="EMBL" id="PTX49288.1"/>
    </source>
</evidence>
<dbReference type="GO" id="GO:0005694">
    <property type="term" value="C:chromosome"/>
    <property type="evidence" value="ECO:0007669"/>
    <property type="project" value="TreeGrafter"/>
</dbReference>
<proteinExistence type="predicted"/>
<sequence length="280" mass="31039">MTDTIHEIPLDQIDAEALPRDRATRDPEADHELQLSILAEGLRQPVELFAMEGDTPYGLIAGHRRLAAFRALERATIPAFLRRPADIPAALAAMVSENEMRAQISPWEKGRLVVTCVAQGHFPNADAAIDSLYATLSRQKRSRLRSLVMAVEAFEDRFATPERLSLARLERLASALRAGWEDMLRAALPSPRSHSLESQWLAIEPVLAEATSPEGAASAPGTPRMPRRLLKLRQGLTIRRELTRSGWVLRFSGPEAKTPGLMDDVMDHVERMFGSAPDGR</sequence>
<gene>
    <name evidence="2" type="ORF">C8N44_107128</name>
</gene>
<dbReference type="OrthoDB" id="7812516at2"/>